<dbReference type="EMBL" id="VSWC01000066">
    <property type="protein sequence ID" value="KAA1097511.1"/>
    <property type="molecule type" value="Genomic_DNA"/>
</dbReference>
<proteinExistence type="predicted"/>
<dbReference type="AlphaFoldDB" id="A0A5B0P7T2"/>
<keyword evidence="2" id="KW-1185">Reference proteome</keyword>
<organism evidence="1 2">
    <name type="scientific">Puccinia graminis f. sp. tritici</name>
    <dbReference type="NCBI Taxonomy" id="56615"/>
    <lineage>
        <taxon>Eukaryota</taxon>
        <taxon>Fungi</taxon>
        <taxon>Dikarya</taxon>
        <taxon>Basidiomycota</taxon>
        <taxon>Pucciniomycotina</taxon>
        <taxon>Pucciniomycetes</taxon>
        <taxon>Pucciniales</taxon>
        <taxon>Pucciniaceae</taxon>
        <taxon>Puccinia</taxon>
    </lineage>
</organism>
<comment type="caution">
    <text evidence="1">The sequence shown here is derived from an EMBL/GenBank/DDBJ whole genome shotgun (WGS) entry which is preliminary data.</text>
</comment>
<accession>A0A5B0P7T2</accession>
<gene>
    <name evidence="1" type="ORF">PGT21_009560</name>
</gene>
<reference evidence="1 2" key="1">
    <citation type="submission" date="2019-05" db="EMBL/GenBank/DDBJ databases">
        <title>Emergence of the Ug99 lineage of the wheat stem rust pathogen through somatic hybridization.</title>
        <authorList>
            <person name="Li F."/>
            <person name="Upadhyaya N.M."/>
            <person name="Sperschneider J."/>
            <person name="Matny O."/>
            <person name="Nguyen-Phuc H."/>
            <person name="Mago R."/>
            <person name="Raley C."/>
            <person name="Miller M.E."/>
            <person name="Silverstein K.A.T."/>
            <person name="Henningsen E."/>
            <person name="Hirsch C.D."/>
            <person name="Visser B."/>
            <person name="Pretorius Z.A."/>
            <person name="Steffenson B.J."/>
            <person name="Schwessinger B."/>
            <person name="Dodds P.N."/>
            <person name="Figueroa M."/>
        </authorList>
    </citation>
    <scope>NUCLEOTIDE SEQUENCE [LARGE SCALE GENOMIC DNA]</scope>
    <source>
        <strain evidence="1">21-0</strain>
    </source>
</reference>
<sequence length="69" mass="7818">MTGLQNLFFQPSPSSWFEKLQPDSPPDLKNLQLSATLLSNTDRYHQGLLFFSVPGRRMCAFLVVPMGFV</sequence>
<evidence type="ECO:0000313" key="2">
    <source>
        <dbReference type="Proteomes" id="UP000324748"/>
    </source>
</evidence>
<evidence type="ECO:0000313" key="1">
    <source>
        <dbReference type="EMBL" id="KAA1097511.1"/>
    </source>
</evidence>
<protein>
    <submittedName>
        <fullName evidence="1">Uncharacterized protein</fullName>
    </submittedName>
</protein>
<name>A0A5B0P7T2_PUCGR</name>
<dbReference type="Proteomes" id="UP000324748">
    <property type="component" value="Unassembled WGS sequence"/>
</dbReference>